<dbReference type="STRING" id="299467.A0A443S6I8"/>
<organism evidence="2 3">
    <name type="scientific">Leptotrombidium deliense</name>
    <dbReference type="NCBI Taxonomy" id="299467"/>
    <lineage>
        <taxon>Eukaryota</taxon>
        <taxon>Metazoa</taxon>
        <taxon>Ecdysozoa</taxon>
        <taxon>Arthropoda</taxon>
        <taxon>Chelicerata</taxon>
        <taxon>Arachnida</taxon>
        <taxon>Acari</taxon>
        <taxon>Acariformes</taxon>
        <taxon>Trombidiformes</taxon>
        <taxon>Prostigmata</taxon>
        <taxon>Anystina</taxon>
        <taxon>Parasitengona</taxon>
        <taxon>Trombiculoidea</taxon>
        <taxon>Trombiculidae</taxon>
        <taxon>Leptotrombidium</taxon>
    </lineage>
</organism>
<feature type="transmembrane region" description="Helical" evidence="1">
    <location>
        <begin position="53"/>
        <end position="72"/>
    </location>
</feature>
<name>A0A443S6I8_9ACAR</name>
<dbReference type="PANTHER" id="PTHR12906:SF0">
    <property type="entry name" value="GEL COMPLEX SUBUNIT OPTI"/>
    <property type="match status" value="1"/>
</dbReference>
<gene>
    <name evidence="2" type="ORF">B4U80_04486</name>
</gene>
<dbReference type="Proteomes" id="UP000288716">
    <property type="component" value="Unassembled WGS sequence"/>
</dbReference>
<reference evidence="2 3" key="1">
    <citation type="journal article" date="2018" name="Gigascience">
        <title>Genomes of trombidid mites reveal novel predicted allergens and laterally-transferred genes associated with secondary metabolism.</title>
        <authorList>
            <person name="Dong X."/>
            <person name="Chaisiri K."/>
            <person name="Xia D."/>
            <person name="Armstrong S.D."/>
            <person name="Fang Y."/>
            <person name="Donnelly M.J."/>
            <person name="Kadowaki T."/>
            <person name="McGarry J.W."/>
            <person name="Darby A.C."/>
            <person name="Makepeace B.L."/>
        </authorList>
    </citation>
    <scope>NUCLEOTIDE SEQUENCE [LARGE SCALE GENOMIC DNA]</scope>
    <source>
        <strain evidence="2">UoL-UT</strain>
    </source>
</reference>
<dbReference type="GO" id="GO:0005739">
    <property type="term" value="C:mitochondrion"/>
    <property type="evidence" value="ECO:0007669"/>
    <property type="project" value="GOC"/>
</dbReference>
<keyword evidence="1" id="KW-1133">Transmembrane helix</keyword>
<dbReference type="OrthoDB" id="286395at2759"/>
<dbReference type="EMBL" id="NCKV01006994">
    <property type="protein sequence ID" value="RWS23159.1"/>
    <property type="molecule type" value="Genomic_DNA"/>
</dbReference>
<keyword evidence="1" id="KW-0472">Membrane</keyword>
<dbReference type="AlphaFoldDB" id="A0A443S6I8"/>
<evidence type="ECO:0000256" key="1">
    <source>
        <dbReference type="SAM" id="Phobius"/>
    </source>
</evidence>
<dbReference type="VEuPathDB" id="VectorBase:LDEU008880"/>
<protein>
    <submittedName>
        <fullName evidence="2">Uncharacterized protein</fullName>
    </submittedName>
</protein>
<keyword evidence="1" id="KW-0812">Transmembrane</keyword>
<dbReference type="InterPro" id="IPR010742">
    <property type="entry name" value="RCAF1"/>
</dbReference>
<keyword evidence="3" id="KW-1185">Reference proteome</keyword>
<dbReference type="PANTHER" id="PTHR12906">
    <property type="entry name" value="PROTEIN C20ORF24 RAB5-INTERACTING PROTEIN"/>
    <property type="match status" value="1"/>
</dbReference>
<feature type="transmembrane region" description="Helical" evidence="1">
    <location>
        <begin position="20"/>
        <end position="41"/>
    </location>
</feature>
<evidence type="ECO:0000313" key="3">
    <source>
        <dbReference type="Proteomes" id="UP000288716"/>
    </source>
</evidence>
<dbReference type="GO" id="GO:0097250">
    <property type="term" value="P:mitochondrial respirasome assembly"/>
    <property type="evidence" value="ECO:0007669"/>
    <property type="project" value="InterPro"/>
</dbReference>
<sequence>MLIPNETWEDKDQFLDVIYWSRQVVAILMGIIWGFVVKFNSDNENMMDYVKEGFMTSFAAFMVAWTIVYSAVFF</sequence>
<evidence type="ECO:0000313" key="2">
    <source>
        <dbReference type="EMBL" id="RWS23159.1"/>
    </source>
</evidence>
<proteinExistence type="predicted"/>
<accession>A0A443S6I8</accession>
<comment type="caution">
    <text evidence="2">The sequence shown here is derived from an EMBL/GenBank/DDBJ whole genome shotgun (WGS) entry which is preliminary data.</text>
</comment>